<reference evidence="2" key="1">
    <citation type="submission" date="2018-06" db="EMBL/GenBank/DDBJ databases">
        <title>Genome assembly of Danube salmon.</title>
        <authorList>
            <person name="Macqueen D.J."/>
            <person name="Gundappa M.K."/>
        </authorList>
    </citation>
    <scope>NUCLEOTIDE SEQUENCE [LARGE SCALE GENOMIC DNA]</scope>
</reference>
<dbReference type="Ensembl" id="ENSHHUT00000006336.1">
    <property type="protein sequence ID" value="ENSHHUP00000006153.1"/>
    <property type="gene ID" value="ENSHHUG00000003800.1"/>
</dbReference>
<evidence type="ECO:0000313" key="2">
    <source>
        <dbReference type="Proteomes" id="UP000314982"/>
    </source>
</evidence>
<reference evidence="1" key="3">
    <citation type="submission" date="2025-09" db="UniProtKB">
        <authorList>
            <consortium name="Ensembl"/>
        </authorList>
    </citation>
    <scope>IDENTIFICATION</scope>
</reference>
<dbReference type="GO" id="GO:0045127">
    <property type="term" value="F:N-acetylglucosamine kinase activity"/>
    <property type="evidence" value="ECO:0007669"/>
    <property type="project" value="InterPro"/>
</dbReference>
<proteinExistence type="predicted"/>
<organism evidence="1 2">
    <name type="scientific">Hucho hucho</name>
    <name type="common">huchen</name>
    <dbReference type="NCBI Taxonomy" id="62062"/>
    <lineage>
        <taxon>Eukaryota</taxon>
        <taxon>Metazoa</taxon>
        <taxon>Chordata</taxon>
        <taxon>Craniata</taxon>
        <taxon>Vertebrata</taxon>
        <taxon>Euteleostomi</taxon>
        <taxon>Actinopterygii</taxon>
        <taxon>Neopterygii</taxon>
        <taxon>Teleostei</taxon>
        <taxon>Protacanthopterygii</taxon>
        <taxon>Salmoniformes</taxon>
        <taxon>Salmonidae</taxon>
        <taxon>Salmoninae</taxon>
        <taxon>Hucho</taxon>
    </lineage>
</organism>
<dbReference type="SUPFAM" id="SSF53067">
    <property type="entry name" value="Actin-like ATPase domain"/>
    <property type="match status" value="1"/>
</dbReference>
<evidence type="ECO:0000313" key="1">
    <source>
        <dbReference type="Ensembl" id="ENSHHUP00000006153.1"/>
    </source>
</evidence>
<name>A0A4W5JMJ8_9TELE</name>
<sequence length="117" mass="12903">QVLFSLINILKEKLHIQLVCACVLYCNSGGTHSKAVLVSENGKILAGTDGPSTNHWLVGVDKCIEAINDMIQRAKIAAELDPDTPLHSLVNQLMILMQKSNLKPNMKAFRYTLNNIC</sequence>
<dbReference type="STRING" id="62062.ENSHHUP00000006153"/>
<dbReference type="PANTHER" id="PTHR12862:SF0">
    <property type="entry name" value="N-ACETYL-D-GLUCOSAMINE KINASE"/>
    <property type="match status" value="1"/>
</dbReference>
<protein>
    <submittedName>
        <fullName evidence="1">Uncharacterized protein</fullName>
    </submittedName>
</protein>
<dbReference type="InterPro" id="IPR043129">
    <property type="entry name" value="ATPase_NBD"/>
</dbReference>
<dbReference type="AlphaFoldDB" id="A0A4W5JMJ8"/>
<dbReference type="Gene3D" id="3.30.420.40">
    <property type="match status" value="1"/>
</dbReference>
<dbReference type="GeneTree" id="ENSGT00970000197965"/>
<reference evidence="1" key="2">
    <citation type="submission" date="2025-08" db="UniProtKB">
        <authorList>
            <consortium name="Ensembl"/>
        </authorList>
    </citation>
    <scope>IDENTIFICATION</scope>
</reference>
<accession>A0A4W5JMJ8</accession>
<dbReference type="Proteomes" id="UP000314982">
    <property type="component" value="Unassembled WGS sequence"/>
</dbReference>
<dbReference type="PANTHER" id="PTHR12862">
    <property type="entry name" value="BADF TYPE ATPASE DOMAIN-CONTAINING PROTEIN"/>
    <property type="match status" value="1"/>
</dbReference>
<keyword evidence="2" id="KW-1185">Reference proteome</keyword>
<dbReference type="InterPro" id="IPR039758">
    <property type="entry name" value="NAGK-like"/>
</dbReference>